<organism evidence="1">
    <name type="scientific">marine sediment metagenome</name>
    <dbReference type="NCBI Taxonomy" id="412755"/>
    <lineage>
        <taxon>unclassified sequences</taxon>
        <taxon>metagenomes</taxon>
        <taxon>ecological metagenomes</taxon>
    </lineage>
</organism>
<reference evidence="1" key="1">
    <citation type="journal article" date="2014" name="Front. Microbiol.">
        <title>High frequency of phylogenetically diverse reductive dehalogenase-homologous genes in deep subseafloor sedimentary metagenomes.</title>
        <authorList>
            <person name="Kawai M."/>
            <person name="Futagami T."/>
            <person name="Toyoda A."/>
            <person name="Takaki Y."/>
            <person name="Nishi S."/>
            <person name="Hori S."/>
            <person name="Arai W."/>
            <person name="Tsubouchi T."/>
            <person name="Morono Y."/>
            <person name="Uchiyama I."/>
            <person name="Ito T."/>
            <person name="Fujiyama A."/>
            <person name="Inagaki F."/>
            <person name="Takami H."/>
        </authorList>
    </citation>
    <scope>NUCLEOTIDE SEQUENCE</scope>
    <source>
        <strain evidence="1">Expedition CK06-06</strain>
    </source>
</reference>
<feature type="non-terminal residue" evidence="1">
    <location>
        <position position="245"/>
    </location>
</feature>
<accession>X0WEY0</accession>
<name>X0WEY0_9ZZZZ</name>
<gene>
    <name evidence="1" type="ORF">S01H1_71638</name>
</gene>
<comment type="caution">
    <text evidence="1">The sequence shown here is derived from an EMBL/GenBank/DDBJ whole genome shotgun (WGS) entry which is preliminary data.</text>
</comment>
<feature type="non-terminal residue" evidence="1">
    <location>
        <position position="1"/>
    </location>
</feature>
<protein>
    <submittedName>
        <fullName evidence="1">Uncharacterized protein</fullName>
    </submittedName>
</protein>
<dbReference type="EMBL" id="BARS01047716">
    <property type="protein sequence ID" value="GAG29225.1"/>
    <property type="molecule type" value="Genomic_DNA"/>
</dbReference>
<evidence type="ECO:0000313" key="1">
    <source>
        <dbReference type="EMBL" id="GAG29225.1"/>
    </source>
</evidence>
<proteinExistence type="predicted"/>
<dbReference type="AlphaFoldDB" id="X0WEY0"/>
<sequence length="245" mass="26875">WETLVLSFVDEVLGGTHVPGSREVAPDASLPAVRIGAHARPADWFDDARPEDRGSITLETSEGDRILETKLDEQGAVRIPSDIRAGIYILRWQTGAVVRSGRLRVGLAADPSRFVIRLHTLGSVPYPYGLAPGEAYGRARELADAGVTGVVFYARKLRPKSDLRALREFAAAEMGIVYYYSFRHTSSYPNWQYGPVAPARVRDLAGAEIGWDIYDPLFRAGIDRMFDGSGEVLSLPGMQRANSGL</sequence>